<evidence type="ECO:0000256" key="6">
    <source>
        <dbReference type="ARBA" id="ARBA00023053"/>
    </source>
</evidence>
<feature type="binding site" evidence="12">
    <location>
        <position position="80"/>
    </location>
    <ligand>
        <name>Na(+)</name>
        <dbReference type="ChEBI" id="CHEBI:29101"/>
        <note>structural</note>
    </ligand>
</feature>
<comment type="similarity">
    <text evidence="10 12">Belongs to the fluoride channel Fluc/FEX (TC 1.A.43) family.</text>
</comment>
<accession>A0ABW3P2I5</accession>
<evidence type="ECO:0000256" key="9">
    <source>
        <dbReference type="ARBA" id="ARBA00023303"/>
    </source>
</evidence>
<keyword evidence="3" id="KW-0997">Cell inner membrane</keyword>
<dbReference type="Pfam" id="PF02537">
    <property type="entry name" value="CRCB"/>
    <property type="match status" value="1"/>
</dbReference>
<comment type="activity regulation">
    <text evidence="12">Na(+) is not transported, but it plays an essential structural role and its presence is essential for fluoride channel function.</text>
</comment>
<evidence type="ECO:0000256" key="8">
    <source>
        <dbReference type="ARBA" id="ARBA00023136"/>
    </source>
</evidence>
<evidence type="ECO:0000256" key="2">
    <source>
        <dbReference type="ARBA" id="ARBA00022475"/>
    </source>
</evidence>
<comment type="catalytic activity">
    <reaction evidence="11">
        <text>fluoride(in) = fluoride(out)</text>
        <dbReference type="Rhea" id="RHEA:76159"/>
        <dbReference type="ChEBI" id="CHEBI:17051"/>
    </reaction>
    <physiologicalReaction direction="left-to-right" evidence="11">
        <dbReference type="Rhea" id="RHEA:76160"/>
    </physiologicalReaction>
</comment>
<evidence type="ECO:0000256" key="1">
    <source>
        <dbReference type="ARBA" id="ARBA00004651"/>
    </source>
</evidence>
<evidence type="ECO:0000256" key="11">
    <source>
        <dbReference type="ARBA" id="ARBA00035585"/>
    </source>
</evidence>
<feature type="transmembrane region" description="Helical" evidence="12">
    <location>
        <begin position="34"/>
        <end position="57"/>
    </location>
</feature>
<keyword evidence="14" id="KW-1185">Reference proteome</keyword>
<keyword evidence="5 12" id="KW-1133">Transmembrane helix</keyword>
<dbReference type="Proteomes" id="UP001597203">
    <property type="component" value="Unassembled WGS sequence"/>
</dbReference>
<evidence type="ECO:0000256" key="5">
    <source>
        <dbReference type="ARBA" id="ARBA00022989"/>
    </source>
</evidence>
<sequence length="128" mass="12780">MTNMFLVMGGGAVGAALRYQLGRFVGGIAPGAAWPWGTFAANLVGGFAMGLLAGWLARGGQGAGEPMRLLLGVGVLGGFTTFSAFSLETMLMLQRGQSTLALAYVAASVIGAVGGVALGLALMRSALA</sequence>
<reference evidence="14" key="1">
    <citation type="journal article" date="2019" name="Int. J. Syst. Evol. Microbiol.">
        <title>The Global Catalogue of Microorganisms (GCM) 10K type strain sequencing project: providing services to taxonomists for standard genome sequencing and annotation.</title>
        <authorList>
            <consortium name="The Broad Institute Genomics Platform"/>
            <consortium name="The Broad Institute Genome Sequencing Center for Infectious Disease"/>
            <person name="Wu L."/>
            <person name="Ma J."/>
        </authorList>
    </citation>
    <scope>NUCLEOTIDE SEQUENCE [LARGE SCALE GENOMIC DNA]</scope>
    <source>
        <strain evidence="14">CCUG 54329</strain>
    </source>
</reference>
<dbReference type="EMBL" id="JBHTLS010000134">
    <property type="protein sequence ID" value="MFD1106856.1"/>
    <property type="molecule type" value="Genomic_DNA"/>
</dbReference>
<evidence type="ECO:0000256" key="12">
    <source>
        <dbReference type="HAMAP-Rule" id="MF_00454"/>
    </source>
</evidence>
<keyword evidence="12" id="KW-0479">Metal-binding</keyword>
<evidence type="ECO:0000256" key="3">
    <source>
        <dbReference type="ARBA" id="ARBA00022519"/>
    </source>
</evidence>
<dbReference type="PANTHER" id="PTHR28259">
    <property type="entry name" value="FLUORIDE EXPORT PROTEIN 1-RELATED"/>
    <property type="match status" value="1"/>
</dbReference>
<name>A0ABW3P2I5_9SPHN</name>
<keyword evidence="7 12" id="KW-0406">Ion transport</keyword>
<comment type="subcellular location">
    <subcellularLocation>
        <location evidence="1 12">Cell membrane</location>
        <topology evidence="1 12">Multi-pass membrane protein</topology>
    </subcellularLocation>
</comment>
<feature type="binding site" evidence="12">
    <location>
        <position position="77"/>
    </location>
    <ligand>
        <name>Na(+)</name>
        <dbReference type="ChEBI" id="CHEBI:29101"/>
        <note>structural</note>
    </ligand>
</feature>
<protein>
    <recommendedName>
        <fullName evidence="12">Fluoride-specific ion channel FluC</fullName>
    </recommendedName>
</protein>
<organism evidence="13 14">
    <name type="scientific">Sphingobium olei</name>
    <dbReference type="NCBI Taxonomy" id="420955"/>
    <lineage>
        <taxon>Bacteria</taxon>
        <taxon>Pseudomonadati</taxon>
        <taxon>Pseudomonadota</taxon>
        <taxon>Alphaproteobacteria</taxon>
        <taxon>Sphingomonadales</taxon>
        <taxon>Sphingomonadaceae</taxon>
        <taxon>Sphingobium</taxon>
    </lineage>
</organism>
<feature type="transmembrane region" description="Helical" evidence="12">
    <location>
        <begin position="99"/>
        <end position="123"/>
    </location>
</feature>
<gene>
    <name evidence="12 13" type="primary">crcB</name>
    <name evidence="12" type="synonym">fluC</name>
    <name evidence="13" type="ORF">ACFQ24_18485</name>
</gene>
<dbReference type="PANTHER" id="PTHR28259:SF1">
    <property type="entry name" value="FLUORIDE EXPORT PROTEIN 1-RELATED"/>
    <property type="match status" value="1"/>
</dbReference>
<keyword evidence="8 12" id="KW-0472">Membrane</keyword>
<evidence type="ECO:0000256" key="4">
    <source>
        <dbReference type="ARBA" id="ARBA00022692"/>
    </source>
</evidence>
<dbReference type="InterPro" id="IPR003691">
    <property type="entry name" value="FluC"/>
</dbReference>
<keyword evidence="4 12" id="KW-0812">Transmembrane</keyword>
<keyword evidence="12" id="KW-0813">Transport</keyword>
<dbReference type="HAMAP" id="MF_00454">
    <property type="entry name" value="FluC"/>
    <property type="match status" value="1"/>
</dbReference>
<evidence type="ECO:0000256" key="7">
    <source>
        <dbReference type="ARBA" id="ARBA00023065"/>
    </source>
</evidence>
<keyword evidence="9 12" id="KW-0407">Ion channel</keyword>
<dbReference type="RefSeq" id="WP_380913929.1">
    <property type="nucleotide sequence ID" value="NZ_JBHTLS010000134.1"/>
</dbReference>
<evidence type="ECO:0000313" key="14">
    <source>
        <dbReference type="Proteomes" id="UP001597203"/>
    </source>
</evidence>
<feature type="transmembrane region" description="Helical" evidence="12">
    <location>
        <begin position="69"/>
        <end position="87"/>
    </location>
</feature>
<comment type="function">
    <text evidence="12">Fluoride-specific ion channel. Important for reducing fluoride concentration in the cell, thus reducing its toxicity.</text>
</comment>
<dbReference type="NCBIfam" id="TIGR00494">
    <property type="entry name" value="crcB"/>
    <property type="match status" value="1"/>
</dbReference>
<evidence type="ECO:0000256" key="10">
    <source>
        <dbReference type="ARBA" id="ARBA00035120"/>
    </source>
</evidence>
<comment type="caution">
    <text evidence="13">The sequence shown here is derived from an EMBL/GenBank/DDBJ whole genome shotgun (WGS) entry which is preliminary data.</text>
</comment>
<proteinExistence type="inferred from homology"/>
<evidence type="ECO:0000313" key="13">
    <source>
        <dbReference type="EMBL" id="MFD1106856.1"/>
    </source>
</evidence>
<keyword evidence="6 12" id="KW-0915">Sodium</keyword>
<keyword evidence="2 12" id="KW-1003">Cell membrane</keyword>